<organism evidence="2 3">
    <name type="scientific">Actinoallomurus bryophytorum</name>
    <dbReference type="NCBI Taxonomy" id="1490222"/>
    <lineage>
        <taxon>Bacteria</taxon>
        <taxon>Bacillati</taxon>
        <taxon>Actinomycetota</taxon>
        <taxon>Actinomycetes</taxon>
        <taxon>Streptosporangiales</taxon>
        <taxon>Thermomonosporaceae</taxon>
        <taxon>Actinoallomurus</taxon>
    </lineage>
</organism>
<keyword evidence="1" id="KW-1133">Transmembrane helix</keyword>
<evidence type="ECO:0000313" key="2">
    <source>
        <dbReference type="EMBL" id="TQL96028.1"/>
    </source>
</evidence>
<dbReference type="InterPro" id="IPR051082">
    <property type="entry name" value="Pentapeptide-BTB/POZ_domain"/>
</dbReference>
<reference evidence="2 3" key="1">
    <citation type="submission" date="2019-06" db="EMBL/GenBank/DDBJ databases">
        <title>Sequencing the genomes of 1000 actinobacteria strains.</title>
        <authorList>
            <person name="Klenk H.-P."/>
        </authorList>
    </citation>
    <scope>NUCLEOTIDE SEQUENCE [LARGE SCALE GENOMIC DNA]</scope>
    <source>
        <strain evidence="2 3">DSM 102200</strain>
    </source>
</reference>
<dbReference type="SUPFAM" id="SSF141571">
    <property type="entry name" value="Pentapeptide repeat-like"/>
    <property type="match status" value="1"/>
</dbReference>
<feature type="transmembrane region" description="Helical" evidence="1">
    <location>
        <begin position="12"/>
        <end position="31"/>
    </location>
</feature>
<dbReference type="RefSeq" id="WP_141954749.1">
    <property type="nucleotide sequence ID" value="NZ_VFOZ01000001.1"/>
</dbReference>
<feature type="transmembrane region" description="Helical" evidence="1">
    <location>
        <begin position="69"/>
        <end position="86"/>
    </location>
</feature>
<dbReference type="PANTHER" id="PTHR14136:SF17">
    <property type="entry name" value="BTB_POZ DOMAIN-CONTAINING PROTEIN KCTD9"/>
    <property type="match status" value="1"/>
</dbReference>
<keyword evidence="3" id="KW-1185">Reference proteome</keyword>
<dbReference type="InterPro" id="IPR001646">
    <property type="entry name" value="5peptide_repeat"/>
</dbReference>
<dbReference type="Gene3D" id="2.160.20.80">
    <property type="entry name" value="E3 ubiquitin-protein ligase SopA"/>
    <property type="match status" value="1"/>
</dbReference>
<protein>
    <submittedName>
        <fullName evidence="2">Uncharacterized protein YjbI with pentapeptide repeats</fullName>
    </submittedName>
</protein>
<name>A0A543CG32_9ACTN</name>
<evidence type="ECO:0000313" key="3">
    <source>
        <dbReference type="Proteomes" id="UP000316096"/>
    </source>
</evidence>
<dbReference type="Proteomes" id="UP000316096">
    <property type="component" value="Unassembled WGS sequence"/>
</dbReference>
<keyword evidence="1" id="KW-0812">Transmembrane</keyword>
<dbReference type="AlphaFoldDB" id="A0A543CG32"/>
<dbReference type="EMBL" id="VFOZ01000001">
    <property type="protein sequence ID" value="TQL96028.1"/>
    <property type="molecule type" value="Genomic_DNA"/>
</dbReference>
<keyword evidence="1" id="KW-0472">Membrane</keyword>
<evidence type="ECO:0000256" key="1">
    <source>
        <dbReference type="SAM" id="Phobius"/>
    </source>
</evidence>
<comment type="caution">
    <text evidence="2">The sequence shown here is derived from an EMBL/GenBank/DDBJ whole genome shotgun (WGS) entry which is preliminary data.</text>
</comment>
<gene>
    <name evidence="2" type="ORF">FB559_1546</name>
</gene>
<dbReference type="OrthoDB" id="4563217at2"/>
<dbReference type="Pfam" id="PF00805">
    <property type="entry name" value="Pentapeptide"/>
    <property type="match status" value="3"/>
</dbReference>
<sequence>MMDILQLSRRIMRYAAITGFVLIAMAVAWTLGPGASWVLRHVDGVHVGGRDGLNGKDLADALNAVRGRALAIATGLAALLAVYYTARNADTARRTLQQSEKVAQRTAELAEQGQVTDRYTKAIEQLGSRYLEIRIGGIYALERIAIDSARDHPTVMEVLAAFVREHATADSPAAALHAAAETPLGAALPRPPDADIQAAVTVIGRRFTARDIREINLAGVQLTYADLAFLNLRNARLIGANLSAAKINQADLTNTKLADSNLTDAELTRAHLSCARLDNADMSGANMTGAFLNKAFLPQAKLLQANLVIAEFIDANLDGANLSRATLTRTCLRKANLTGADLTGADLTGADLTGADLTGANLADANLTDANLDGAIQTSDTKWPAGYSPPGPNIL</sequence>
<dbReference type="PANTHER" id="PTHR14136">
    <property type="entry name" value="BTB_POZ DOMAIN-CONTAINING PROTEIN KCTD9"/>
    <property type="match status" value="1"/>
</dbReference>
<accession>A0A543CG32</accession>
<proteinExistence type="predicted"/>